<evidence type="ECO:0000256" key="2">
    <source>
        <dbReference type="ARBA" id="ARBA00022741"/>
    </source>
</evidence>
<dbReference type="PROSITE" id="PS50893">
    <property type="entry name" value="ABC_TRANSPORTER_2"/>
    <property type="match status" value="1"/>
</dbReference>
<evidence type="ECO:0000256" key="3">
    <source>
        <dbReference type="ARBA" id="ARBA00022840"/>
    </source>
</evidence>
<dbReference type="Proteomes" id="UP000593765">
    <property type="component" value="Chromosome"/>
</dbReference>
<feature type="domain" description="ABC transporter" evidence="6">
    <location>
        <begin position="1"/>
        <end position="223"/>
    </location>
</feature>
<dbReference type="RefSeq" id="WP_206292506.1">
    <property type="nucleotide sequence ID" value="NZ_CP063458.1"/>
</dbReference>
<sequence length="240" mass="26251">MLRELSLSLAAGEIVALLGPNGSGKSTLLRCLLGQLATTTGSITWDGKPLPQWQPRALARTAAYLPQTPLWDATQTVRDALSLGRSPYWGAFGLESPRDAEVVERSAADLELTELLGRRMSALSGGQRQRVFLGRCLVQEPRAMLLDEPNTFLDLKHQVELARLLRRWARERGIGVLLASHDLNLAGMFADRLVLLADGRVAAEGTVSQVLQPTLLERVYGVPMERIDREGKPPVVVTGL</sequence>
<keyword evidence="8" id="KW-1185">Reference proteome</keyword>
<dbReference type="InterPro" id="IPR017871">
    <property type="entry name" value="ABC_transporter-like_CS"/>
</dbReference>
<proteinExistence type="predicted"/>
<name>A0A7M2WVF3_9BACT</name>
<keyword evidence="3 7" id="KW-0067">ATP-binding</keyword>
<reference evidence="7 8" key="1">
    <citation type="submission" date="2020-10" db="EMBL/GenBank/DDBJ databases">
        <title>Wide distribution of Phycisphaera-like planctomycetes from WD2101 soil group in peatlands and genome analysis of the first cultivated representative.</title>
        <authorList>
            <person name="Dedysh S.N."/>
            <person name="Beletsky A.V."/>
            <person name="Ivanova A."/>
            <person name="Kulichevskaya I.S."/>
            <person name="Suzina N.E."/>
            <person name="Philippov D.A."/>
            <person name="Rakitin A.L."/>
            <person name="Mardanov A.V."/>
            <person name="Ravin N.V."/>
        </authorList>
    </citation>
    <scope>NUCLEOTIDE SEQUENCE [LARGE SCALE GENOMIC DNA]</scope>
    <source>
        <strain evidence="7 8">M1803</strain>
    </source>
</reference>
<keyword evidence="4" id="KW-1278">Translocase</keyword>
<dbReference type="EMBL" id="CP063458">
    <property type="protein sequence ID" value="QOV89465.1"/>
    <property type="molecule type" value="Genomic_DNA"/>
</dbReference>
<evidence type="ECO:0000259" key="6">
    <source>
        <dbReference type="PROSITE" id="PS50893"/>
    </source>
</evidence>
<dbReference type="AlphaFoldDB" id="A0A7M2WVF3"/>
<dbReference type="CDD" id="cd03214">
    <property type="entry name" value="ABC_Iron-Siderophores_B12_Hemin"/>
    <property type="match status" value="1"/>
</dbReference>
<evidence type="ECO:0000256" key="5">
    <source>
        <dbReference type="ARBA" id="ARBA00037066"/>
    </source>
</evidence>
<comment type="function">
    <text evidence="5">Part of the ABC transporter complex HmuTUV involved in hemin import. Responsible for energy coupling to the transport system.</text>
</comment>
<dbReference type="Gene3D" id="3.40.50.300">
    <property type="entry name" value="P-loop containing nucleotide triphosphate hydrolases"/>
    <property type="match status" value="1"/>
</dbReference>
<keyword evidence="1" id="KW-0813">Transport</keyword>
<organism evidence="7 8">
    <name type="scientific">Humisphaera borealis</name>
    <dbReference type="NCBI Taxonomy" id="2807512"/>
    <lineage>
        <taxon>Bacteria</taxon>
        <taxon>Pseudomonadati</taxon>
        <taxon>Planctomycetota</taxon>
        <taxon>Phycisphaerae</taxon>
        <taxon>Tepidisphaerales</taxon>
        <taxon>Tepidisphaeraceae</taxon>
        <taxon>Humisphaera</taxon>
    </lineage>
</organism>
<gene>
    <name evidence="7" type="ORF">IPV69_25255</name>
</gene>
<dbReference type="InterPro" id="IPR003439">
    <property type="entry name" value="ABC_transporter-like_ATP-bd"/>
</dbReference>
<dbReference type="PANTHER" id="PTHR42794">
    <property type="entry name" value="HEMIN IMPORT ATP-BINDING PROTEIN HMUV"/>
    <property type="match status" value="1"/>
</dbReference>
<dbReference type="Pfam" id="PF00005">
    <property type="entry name" value="ABC_tran"/>
    <property type="match status" value="1"/>
</dbReference>
<dbReference type="InterPro" id="IPR027417">
    <property type="entry name" value="P-loop_NTPase"/>
</dbReference>
<dbReference type="SMART" id="SM00382">
    <property type="entry name" value="AAA"/>
    <property type="match status" value="1"/>
</dbReference>
<dbReference type="PROSITE" id="PS00211">
    <property type="entry name" value="ABC_TRANSPORTER_1"/>
    <property type="match status" value="1"/>
</dbReference>
<dbReference type="InterPro" id="IPR003593">
    <property type="entry name" value="AAA+_ATPase"/>
</dbReference>
<evidence type="ECO:0000256" key="4">
    <source>
        <dbReference type="ARBA" id="ARBA00022967"/>
    </source>
</evidence>
<evidence type="ECO:0000256" key="1">
    <source>
        <dbReference type="ARBA" id="ARBA00022448"/>
    </source>
</evidence>
<evidence type="ECO:0000313" key="7">
    <source>
        <dbReference type="EMBL" id="QOV89465.1"/>
    </source>
</evidence>
<dbReference type="PANTHER" id="PTHR42794:SF1">
    <property type="entry name" value="HEMIN IMPORT ATP-BINDING PROTEIN HMUV"/>
    <property type="match status" value="1"/>
</dbReference>
<evidence type="ECO:0000313" key="8">
    <source>
        <dbReference type="Proteomes" id="UP000593765"/>
    </source>
</evidence>
<accession>A0A7M2WVF3</accession>
<protein>
    <submittedName>
        <fullName evidence="7">ABC transporter ATP-binding protein</fullName>
    </submittedName>
</protein>
<dbReference type="GO" id="GO:0016887">
    <property type="term" value="F:ATP hydrolysis activity"/>
    <property type="evidence" value="ECO:0007669"/>
    <property type="project" value="InterPro"/>
</dbReference>
<dbReference type="GO" id="GO:0005524">
    <property type="term" value="F:ATP binding"/>
    <property type="evidence" value="ECO:0007669"/>
    <property type="project" value="UniProtKB-KW"/>
</dbReference>
<dbReference type="SUPFAM" id="SSF52540">
    <property type="entry name" value="P-loop containing nucleoside triphosphate hydrolases"/>
    <property type="match status" value="1"/>
</dbReference>
<dbReference type="KEGG" id="hbs:IPV69_25255"/>
<dbReference type="FunFam" id="3.40.50.300:FF:000134">
    <property type="entry name" value="Iron-enterobactin ABC transporter ATP-binding protein"/>
    <property type="match status" value="1"/>
</dbReference>
<keyword evidence="2" id="KW-0547">Nucleotide-binding</keyword>